<dbReference type="Pfam" id="PF11271">
    <property type="entry name" value="PorA"/>
    <property type="match status" value="1"/>
</dbReference>
<evidence type="ECO:0000313" key="4">
    <source>
        <dbReference type="Proteomes" id="UP000326711"/>
    </source>
</evidence>
<feature type="transmembrane region" description="Helical" evidence="2">
    <location>
        <begin position="394"/>
        <end position="413"/>
    </location>
</feature>
<keyword evidence="4" id="KW-1185">Reference proteome</keyword>
<dbReference type="Proteomes" id="UP000326711">
    <property type="component" value="Chromosome"/>
</dbReference>
<keyword evidence="2" id="KW-1133">Transmembrane helix</keyword>
<feature type="region of interest" description="Disordered" evidence="1">
    <location>
        <begin position="277"/>
        <end position="305"/>
    </location>
</feature>
<gene>
    <name evidence="3" type="ORF">CUROG_01150</name>
</gene>
<keyword evidence="2" id="KW-0472">Membrane</keyword>
<dbReference type="RefSeq" id="WP_151902105.1">
    <property type="nucleotide sequence ID" value="NZ_CP045032.1"/>
</dbReference>
<reference evidence="4" key="1">
    <citation type="submission" date="2019-10" db="EMBL/GenBank/DDBJ databases">
        <title>Complete genome sequence of Corynebacterium urogenitalis DSM 108747, isolated from the genital tract of a cow.</title>
        <authorList>
            <person name="Ruckert C."/>
            <person name="Ballas P."/>
            <person name="Wagener K."/>
            <person name="Drillich M."/>
            <person name="Kaempfer P."/>
            <person name="Busse H.-J."/>
            <person name="Ehling-Schulz M."/>
        </authorList>
    </citation>
    <scope>NUCLEOTIDE SEQUENCE [LARGE SCALE GENOMIC DNA]</scope>
    <source>
        <strain evidence="4">LMM 1652</strain>
    </source>
</reference>
<organism evidence="3 4">
    <name type="scientific">Corynebacterium urogenitale</name>
    <dbReference type="NCBI Taxonomy" id="2487892"/>
    <lineage>
        <taxon>Bacteria</taxon>
        <taxon>Bacillati</taxon>
        <taxon>Actinomycetota</taxon>
        <taxon>Actinomycetes</taxon>
        <taxon>Mycobacteriales</taxon>
        <taxon>Corynebacteriaceae</taxon>
        <taxon>Corynebacterium</taxon>
    </lineage>
</organism>
<dbReference type="KEGG" id="cuo:CUROG_01150"/>
<evidence type="ECO:0000313" key="3">
    <source>
        <dbReference type="EMBL" id="QFQ01631.1"/>
    </source>
</evidence>
<keyword evidence="2" id="KW-0812">Transmembrane</keyword>
<protein>
    <recommendedName>
        <fullName evidence="5">DUF3068 domain-containing protein</fullName>
    </recommendedName>
</protein>
<evidence type="ECO:0000256" key="2">
    <source>
        <dbReference type="SAM" id="Phobius"/>
    </source>
</evidence>
<sequence length="417" mass="46082">MKKILSYALIILGAAALVFAIALPTYVVPKGKIIPLNTVSSSGTDVTPGILLDSGALGSGKALPDKANRPECRGQDKQVSCFIGQDTPLQSQRFVVIQEPSDDKIATFEVGNSVVRTDREEPRNLLNASIERIQLDRKTQMPVDEAVSTIDLQPTMPGEESKAVTEPGQGFTSSNEPFVRPGIQYQWPMGADKKSYPYFDMQSMTTNDIDFVEEEELNGLKTYRYEQVVPPTEIYPGVYDMLNADGEMSAADEAAVASLRLKFPAKVWGLEKDEIKDSAVKQGDAPEGEKADDEAKDEDNPDVEMSRYYTVNRKINVEPNTGMIVMGQEEVWMYYAQDQAEAEEIAKPENRAAELENPKRTAMYIPGKWSKPTAERASAKASENADKIKTMGTTLPWILGIVGILFLVVGFILHRRS</sequence>
<dbReference type="InterPro" id="IPR021424">
    <property type="entry name" value="PorA"/>
</dbReference>
<proteinExistence type="predicted"/>
<name>A0A5J6Z5N8_9CORY</name>
<dbReference type="EMBL" id="CP045032">
    <property type="protein sequence ID" value="QFQ01631.1"/>
    <property type="molecule type" value="Genomic_DNA"/>
</dbReference>
<accession>A0A5J6Z5N8</accession>
<evidence type="ECO:0000256" key="1">
    <source>
        <dbReference type="SAM" id="MobiDB-lite"/>
    </source>
</evidence>
<dbReference type="OrthoDB" id="153031at2"/>
<feature type="compositionally biased region" description="Acidic residues" evidence="1">
    <location>
        <begin position="290"/>
        <end position="302"/>
    </location>
</feature>
<dbReference type="AlphaFoldDB" id="A0A5J6Z5N8"/>
<evidence type="ECO:0008006" key="5">
    <source>
        <dbReference type="Google" id="ProtNLM"/>
    </source>
</evidence>
<feature type="region of interest" description="Disordered" evidence="1">
    <location>
        <begin position="155"/>
        <end position="177"/>
    </location>
</feature>